<proteinExistence type="predicted"/>
<dbReference type="KEGG" id="acaf:CA12_18150"/>
<gene>
    <name evidence="1" type="ORF">CA12_18150</name>
</gene>
<sequence>MTAPAPPESSGAYFSANDAVFDWTVGFLESFRAHNPDLPLRWIPFDDRGDRIAALADEYQFTAFEDPSFDRLEAIGESLEVGLTPYGPHWFRRFAAFWGPFERFLYQDCRQLALCDLGPLIDATANYGFDLLHFDCALDQVYEPGPVRREFLRRGRGRGFMSGQWASRRGLFDLGTLERFGAECLAVRDQLNPRNTDQFFLNYCCDAGSVREGRNERPIVTGHFAEVLGDLCRDAWARQPGRVYQDAAGVFRRWDHGGSDHAKGVPILHWAGIQLSPAMPEAELFYTYRDRREPAARRALRSLRRRAERLALRLADRLRRQRQINSLWHRLRGRRR</sequence>
<name>A0A517P8M9_9PLAN</name>
<keyword evidence="2" id="KW-1185">Reference proteome</keyword>
<dbReference type="RefSeq" id="WP_145358632.1">
    <property type="nucleotide sequence ID" value="NZ_CP036265.1"/>
</dbReference>
<evidence type="ECO:0000313" key="2">
    <source>
        <dbReference type="Proteomes" id="UP000318741"/>
    </source>
</evidence>
<protein>
    <submittedName>
        <fullName evidence="1">Uncharacterized protein</fullName>
    </submittedName>
</protein>
<reference evidence="1 2" key="1">
    <citation type="submission" date="2019-02" db="EMBL/GenBank/DDBJ databases">
        <title>Deep-cultivation of Planctomycetes and their phenomic and genomic characterization uncovers novel biology.</title>
        <authorList>
            <person name="Wiegand S."/>
            <person name="Jogler M."/>
            <person name="Boedeker C."/>
            <person name="Pinto D."/>
            <person name="Vollmers J."/>
            <person name="Rivas-Marin E."/>
            <person name="Kohn T."/>
            <person name="Peeters S.H."/>
            <person name="Heuer A."/>
            <person name="Rast P."/>
            <person name="Oberbeckmann S."/>
            <person name="Bunk B."/>
            <person name="Jeske O."/>
            <person name="Meyerdierks A."/>
            <person name="Storesund J.E."/>
            <person name="Kallscheuer N."/>
            <person name="Luecker S."/>
            <person name="Lage O.M."/>
            <person name="Pohl T."/>
            <person name="Merkel B.J."/>
            <person name="Hornburger P."/>
            <person name="Mueller R.-W."/>
            <person name="Bruemmer F."/>
            <person name="Labrenz M."/>
            <person name="Spormann A.M."/>
            <person name="Op den Camp H."/>
            <person name="Overmann J."/>
            <person name="Amann R."/>
            <person name="Jetten M.S.M."/>
            <person name="Mascher T."/>
            <person name="Medema M.H."/>
            <person name="Devos D.P."/>
            <person name="Kaster A.-K."/>
            <person name="Ovreas L."/>
            <person name="Rohde M."/>
            <person name="Galperin M.Y."/>
            <person name="Jogler C."/>
        </authorList>
    </citation>
    <scope>NUCLEOTIDE SEQUENCE [LARGE SCALE GENOMIC DNA]</scope>
    <source>
        <strain evidence="1 2">CA12</strain>
    </source>
</reference>
<evidence type="ECO:0000313" key="1">
    <source>
        <dbReference type="EMBL" id="QDT15724.1"/>
    </source>
</evidence>
<dbReference type="Proteomes" id="UP000318741">
    <property type="component" value="Chromosome"/>
</dbReference>
<accession>A0A517P8M9</accession>
<dbReference type="AlphaFoldDB" id="A0A517P8M9"/>
<dbReference type="OrthoDB" id="480149at2"/>
<dbReference type="EMBL" id="CP036265">
    <property type="protein sequence ID" value="QDT15724.1"/>
    <property type="molecule type" value="Genomic_DNA"/>
</dbReference>
<organism evidence="1 2">
    <name type="scientific">Alienimonas californiensis</name>
    <dbReference type="NCBI Taxonomy" id="2527989"/>
    <lineage>
        <taxon>Bacteria</taxon>
        <taxon>Pseudomonadati</taxon>
        <taxon>Planctomycetota</taxon>
        <taxon>Planctomycetia</taxon>
        <taxon>Planctomycetales</taxon>
        <taxon>Planctomycetaceae</taxon>
        <taxon>Alienimonas</taxon>
    </lineage>
</organism>